<keyword evidence="4" id="KW-1185">Reference proteome</keyword>
<keyword evidence="1" id="KW-0175">Coiled coil</keyword>
<reference evidence="3 4" key="1">
    <citation type="submission" date="2020-06" db="EMBL/GenBank/DDBJ databases">
        <authorList>
            <person name="Scott K."/>
        </authorList>
    </citation>
    <scope>NUCLEOTIDE SEQUENCE [LARGE SCALE GENOMIC DNA]</scope>
    <source>
        <strain evidence="3 4">HH1</strain>
    </source>
</reference>
<comment type="caution">
    <text evidence="3">The sequence shown here is derived from an EMBL/GenBank/DDBJ whole genome shotgun (WGS) entry which is preliminary data.</text>
</comment>
<sequence>MKKAALLIGAICLASTLAAFADGGLGSGAIDESQGQKINSADVFTFEELKHCLQLQKDVKNDGASILKEKAFLEELTQRIKQKEHLLNESKQELNATSKPPSYMNAEVADYNQKVKSYNQMVHDYQADFKEYQQARQRFQGLLESQNAKTAEFNSQCGKKRYYMQDMIEAKAQVE</sequence>
<evidence type="ECO:0000313" key="4">
    <source>
        <dbReference type="Proteomes" id="UP001193680"/>
    </source>
</evidence>
<dbReference type="RefSeq" id="WP_185977488.1">
    <property type="nucleotide sequence ID" value="NZ_JACBGI020000003.1"/>
</dbReference>
<reference evidence="3 4" key="2">
    <citation type="submission" date="2020-11" db="EMBL/GenBank/DDBJ databases">
        <title>Sulfur oxidizing isolate from Hospital Hole Sinkhole.</title>
        <authorList>
            <person name="Scott K.M."/>
        </authorList>
    </citation>
    <scope>NUCLEOTIDE SEQUENCE [LARGE SCALE GENOMIC DNA]</scope>
    <source>
        <strain evidence="3 4">HH1</strain>
    </source>
</reference>
<evidence type="ECO:0000256" key="2">
    <source>
        <dbReference type="SAM" id="SignalP"/>
    </source>
</evidence>
<protein>
    <recommendedName>
        <fullName evidence="5">OmpH family outer membrane protein</fullName>
    </recommendedName>
</protein>
<dbReference type="EMBL" id="JACBGI020000003">
    <property type="protein sequence ID" value="MBF6057337.1"/>
    <property type="molecule type" value="Genomic_DNA"/>
</dbReference>
<organism evidence="3 4">
    <name type="scientific">Thiomicrorhabdus heinhorstiae</name>
    <dbReference type="NCBI Taxonomy" id="2748010"/>
    <lineage>
        <taxon>Bacteria</taxon>
        <taxon>Pseudomonadati</taxon>
        <taxon>Pseudomonadota</taxon>
        <taxon>Gammaproteobacteria</taxon>
        <taxon>Thiotrichales</taxon>
        <taxon>Piscirickettsiaceae</taxon>
        <taxon>Thiomicrorhabdus</taxon>
    </lineage>
</organism>
<keyword evidence="2" id="KW-0732">Signal</keyword>
<evidence type="ECO:0000256" key="1">
    <source>
        <dbReference type="SAM" id="Coils"/>
    </source>
</evidence>
<evidence type="ECO:0000313" key="3">
    <source>
        <dbReference type="EMBL" id="MBF6057337.1"/>
    </source>
</evidence>
<feature type="chain" id="PRO_5045126051" description="OmpH family outer membrane protein" evidence="2">
    <location>
        <begin position="22"/>
        <end position="175"/>
    </location>
</feature>
<feature type="signal peptide" evidence="2">
    <location>
        <begin position="1"/>
        <end position="21"/>
    </location>
</feature>
<evidence type="ECO:0008006" key="5">
    <source>
        <dbReference type="Google" id="ProtNLM"/>
    </source>
</evidence>
<accession>A0ABS0BU21</accession>
<feature type="coiled-coil region" evidence="1">
    <location>
        <begin position="73"/>
        <end position="128"/>
    </location>
</feature>
<proteinExistence type="predicted"/>
<gene>
    <name evidence="3" type="ORF">H8792_003190</name>
</gene>
<dbReference type="Proteomes" id="UP001193680">
    <property type="component" value="Unassembled WGS sequence"/>
</dbReference>
<name>A0ABS0BU21_9GAMM</name>